<keyword evidence="2" id="KW-1185">Reference proteome</keyword>
<dbReference type="EMBL" id="VOMB01000027">
    <property type="protein sequence ID" value="MBU9767136.1"/>
    <property type="molecule type" value="Genomic_DNA"/>
</dbReference>
<organism evidence="1 2">
    <name type="scientific">[Mycobacterium] fortunisiensis</name>
    <dbReference type="NCBI Taxonomy" id="2600579"/>
    <lineage>
        <taxon>Bacteria</taxon>
        <taxon>Bacillati</taxon>
        <taxon>Actinomycetota</taxon>
        <taxon>Actinomycetes</taxon>
        <taxon>Mycobacteriales</taxon>
        <taxon>Mycobacteriaceae</taxon>
        <taxon>Mycolicibacterium</taxon>
    </lineage>
</organism>
<proteinExistence type="predicted"/>
<gene>
    <name evidence="1" type="ORF">FR943_25305</name>
</gene>
<comment type="caution">
    <text evidence="1">The sequence shown here is derived from an EMBL/GenBank/DDBJ whole genome shotgun (WGS) entry which is preliminary data.</text>
</comment>
<dbReference type="Proteomes" id="UP000812982">
    <property type="component" value="Unassembled WGS sequence"/>
</dbReference>
<reference evidence="1 2" key="1">
    <citation type="journal article" date="2021" name="Sci. Rep.">
        <title>Phenotypic and genomic hallmarks of a novel, potentially pathogenic rapidly growing Mycobacterium species related to the Mycobacterium fortuitum complex.</title>
        <authorList>
            <person name="Gharbi R."/>
            <person name="Khanna V."/>
            <person name="Frigui W."/>
            <person name="Mhenni B."/>
            <person name="Brosch R."/>
            <person name="Mardassi H."/>
        </authorList>
    </citation>
    <scope>NUCLEOTIDE SEQUENCE [LARGE SCALE GENOMIC DNA]</scope>
    <source>
        <strain evidence="1 2">TNTM28</strain>
    </source>
</reference>
<dbReference type="RefSeq" id="WP_217161027.1">
    <property type="nucleotide sequence ID" value="NZ_VOMB01000027.1"/>
</dbReference>
<evidence type="ECO:0000313" key="1">
    <source>
        <dbReference type="EMBL" id="MBU9767136.1"/>
    </source>
</evidence>
<sequence length="60" mass="6592">MSSYSNVADTEFFLAGRDAARYMRDEGVAVTAANAETWCPRGLHAADEAAWLRGWRSVLA</sequence>
<name>A0ABS6KV71_9MYCO</name>
<accession>A0ABS6KV71</accession>
<protein>
    <submittedName>
        <fullName evidence="1">Uncharacterized protein</fullName>
    </submittedName>
</protein>
<evidence type="ECO:0000313" key="2">
    <source>
        <dbReference type="Proteomes" id="UP000812982"/>
    </source>
</evidence>